<dbReference type="RefSeq" id="WP_106267594.1">
    <property type="nucleotide sequence ID" value="NZ_PVTX01000006.1"/>
</dbReference>
<keyword evidence="6" id="KW-1185">Reference proteome</keyword>
<comment type="pathway">
    <text evidence="1">Cell wall biogenesis; cell wall polysaccharide biosynthesis.</text>
</comment>
<dbReference type="EMBL" id="PVTX01000006">
    <property type="protein sequence ID" value="PRZ06421.1"/>
    <property type="molecule type" value="Genomic_DNA"/>
</dbReference>
<dbReference type="PANTHER" id="PTHR43179:SF12">
    <property type="entry name" value="GALACTOFURANOSYLTRANSFERASE GLFT2"/>
    <property type="match status" value="1"/>
</dbReference>
<evidence type="ECO:0000256" key="2">
    <source>
        <dbReference type="ARBA" id="ARBA00006739"/>
    </source>
</evidence>
<accession>A0ABX5EGS3</accession>
<protein>
    <recommendedName>
        <fullName evidence="7">Glycosyltransferase family 2 protein</fullName>
    </recommendedName>
</protein>
<evidence type="ECO:0000256" key="4">
    <source>
        <dbReference type="ARBA" id="ARBA00022679"/>
    </source>
</evidence>
<dbReference type="Pfam" id="PF13641">
    <property type="entry name" value="Glyco_tranf_2_3"/>
    <property type="match status" value="1"/>
</dbReference>
<evidence type="ECO:0000256" key="3">
    <source>
        <dbReference type="ARBA" id="ARBA00022676"/>
    </source>
</evidence>
<dbReference type="Gene3D" id="3.90.550.10">
    <property type="entry name" value="Spore Coat Polysaccharide Biosynthesis Protein SpsA, Chain A"/>
    <property type="match status" value="1"/>
</dbReference>
<reference evidence="5 6" key="1">
    <citation type="submission" date="2018-03" db="EMBL/GenBank/DDBJ databases">
        <title>Comparative analysis of microorganisms from saline springs in Andes Mountain Range, Colombia.</title>
        <authorList>
            <person name="Rubin E."/>
        </authorList>
    </citation>
    <scope>NUCLEOTIDE SEQUENCE [LARGE SCALE GENOMIC DNA]</scope>
    <source>
        <strain evidence="5 6">CG 23</strain>
    </source>
</reference>
<comment type="caution">
    <text evidence="5">The sequence shown here is derived from an EMBL/GenBank/DDBJ whole genome shotgun (WGS) entry which is preliminary data.</text>
</comment>
<gene>
    <name evidence="5" type="ORF">BCL65_10695</name>
</gene>
<dbReference type="PANTHER" id="PTHR43179">
    <property type="entry name" value="RHAMNOSYLTRANSFERASE WBBL"/>
    <property type="match status" value="1"/>
</dbReference>
<evidence type="ECO:0000313" key="6">
    <source>
        <dbReference type="Proteomes" id="UP000239895"/>
    </source>
</evidence>
<keyword evidence="3" id="KW-0328">Glycosyltransferase</keyword>
<dbReference type="Proteomes" id="UP000239895">
    <property type="component" value="Unassembled WGS sequence"/>
</dbReference>
<evidence type="ECO:0008006" key="7">
    <source>
        <dbReference type="Google" id="ProtNLM"/>
    </source>
</evidence>
<dbReference type="SUPFAM" id="SSF53448">
    <property type="entry name" value="Nucleotide-diphospho-sugar transferases"/>
    <property type="match status" value="1"/>
</dbReference>
<evidence type="ECO:0000256" key="1">
    <source>
        <dbReference type="ARBA" id="ARBA00004776"/>
    </source>
</evidence>
<evidence type="ECO:0000313" key="5">
    <source>
        <dbReference type="EMBL" id="PRZ06421.1"/>
    </source>
</evidence>
<name>A0ABX5EGS3_9MICO</name>
<proteinExistence type="inferred from homology"/>
<comment type="similarity">
    <text evidence="2">Belongs to the glycosyltransferase 2 family.</text>
</comment>
<sequence>MPRTVRSLVVVLSFHGADDTLACVDSVVQGCPGHDLLVIDNGSFDGVLDKVRGEWPDVMTMQTGTNLGYSGGMNAGLARGLSSGYDVVTVLNNDTLVEAGALDELVAVAAGGATAVSPRVLYQDDPDRAWFEGGLLDPDDGLPRHMTTAEAVAAGREVDGDPYAVDLLAGCCVTASATTWRDVGLFDDRYFLNFEDSDWSMRARRRGVALRVVPRSRVRHGVSRSFTGAYAYLGTYYYLRNLLLFARTWLPGRQRRRLLRTRVLPSPVRDARERGPRAGLRTGRILVAVALAQVRRRYGRAPSRLERRARRWSRG</sequence>
<organism evidence="5 6">
    <name type="scientific">Isoptericola halotolerans</name>
    <dbReference type="NCBI Taxonomy" id="300560"/>
    <lineage>
        <taxon>Bacteria</taxon>
        <taxon>Bacillati</taxon>
        <taxon>Actinomycetota</taxon>
        <taxon>Actinomycetes</taxon>
        <taxon>Micrococcales</taxon>
        <taxon>Promicromonosporaceae</taxon>
        <taxon>Isoptericola</taxon>
    </lineage>
</organism>
<dbReference type="InterPro" id="IPR029044">
    <property type="entry name" value="Nucleotide-diphossugar_trans"/>
</dbReference>
<keyword evidence="4" id="KW-0808">Transferase</keyword>